<evidence type="ECO:0000313" key="2">
    <source>
        <dbReference type="EMBL" id="KAK4287554.1"/>
    </source>
</evidence>
<keyword evidence="3" id="KW-1185">Reference proteome</keyword>
<feature type="compositionally biased region" description="Low complexity" evidence="1">
    <location>
        <begin position="476"/>
        <end position="540"/>
    </location>
</feature>
<gene>
    <name evidence="2" type="ORF">Pmani_039375</name>
</gene>
<feature type="compositionally biased region" description="Polar residues" evidence="1">
    <location>
        <begin position="17"/>
        <end position="34"/>
    </location>
</feature>
<proteinExistence type="predicted"/>
<organism evidence="2 3">
    <name type="scientific">Petrolisthes manimaculis</name>
    <dbReference type="NCBI Taxonomy" id="1843537"/>
    <lineage>
        <taxon>Eukaryota</taxon>
        <taxon>Metazoa</taxon>
        <taxon>Ecdysozoa</taxon>
        <taxon>Arthropoda</taxon>
        <taxon>Crustacea</taxon>
        <taxon>Multicrustacea</taxon>
        <taxon>Malacostraca</taxon>
        <taxon>Eumalacostraca</taxon>
        <taxon>Eucarida</taxon>
        <taxon>Decapoda</taxon>
        <taxon>Pleocyemata</taxon>
        <taxon>Anomura</taxon>
        <taxon>Galatheoidea</taxon>
        <taxon>Porcellanidae</taxon>
        <taxon>Petrolisthes</taxon>
    </lineage>
</organism>
<reference evidence="2" key="1">
    <citation type="submission" date="2023-11" db="EMBL/GenBank/DDBJ databases">
        <title>Genome assemblies of two species of porcelain crab, Petrolisthes cinctipes and Petrolisthes manimaculis (Anomura: Porcellanidae).</title>
        <authorList>
            <person name="Angst P."/>
        </authorList>
    </citation>
    <scope>NUCLEOTIDE SEQUENCE</scope>
    <source>
        <strain evidence="2">PB745_02</strain>
        <tissue evidence="2">Gill</tissue>
    </source>
</reference>
<feature type="compositionally biased region" description="Low complexity" evidence="1">
    <location>
        <begin position="354"/>
        <end position="365"/>
    </location>
</feature>
<dbReference type="AlphaFoldDB" id="A0AAE1TLE4"/>
<protein>
    <submittedName>
        <fullName evidence="2">Uncharacterized protein</fullName>
    </submittedName>
</protein>
<feature type="compositionally biased region" description="Pro residues" evidence="1">
    <location>
        <begin position="366"/>
        <end position="376"/>
    </location>
</feature>
<feature type="compositionally biased region" description="Low complexity" evidence="1">
    <location>
        <begin position="413"/>
        <end position="455"/>
    </location>
</feature>
<sequence length="540" mass="58422">MRSEGLFGQHEIEHQQTLRIGQYRQTPSPTNSFSPSQSLLILATLSPSPASTPSLTTRLTNPFHPHHTIPITIILHPPIHPYQHHLNGCKRPAASLAARQMASSLLDNPLMFINDPYDTDEYEAPPGICKAVRTDNDIGDTSDGGSVTTDLLQLLVRANSDPQFLRRVLGSGSGGKVLDIENLLGKYPSHPTSNTGYTSHTGLPLSPSGLHLSPQQDTIMFSSSGQTPAHPPPYPMFTDVGVGGVGLPHTATRGQHSHTVPSPWTSLVPDAHPLSSLHGFHHNHALPFTNPIIPHHVPPTQPHPAHLHRKLGVSESTRFLGSLPSHDPLQPQLHPSIPLSVHSFLTHPVPHPTSPSSLSFTSKSPSTPPLIFPPPDSTTSPSEEFVRDVLSPPSYPGLPLRPPKRYRSSDGLSQPHNTSSHTSTHKPSTYSNHTLVSHPHPSSTTTTTLINPSNTRLHTTSSITRSNTLFTHSNLPSTIHPNTHTHSTSSHTPSTTNRLHLSTSRPHTPSTTRPHSTFTTHLPASSTTHPQSSSTTSLTH</sequence>
<comment type="caution">
    <text evidence="2">The sequence shown here is derived from an EMBL/GenBank/DDBJ whole genome shotgun (WGS) entry which is preliminary data.</text>
</comment>
<feature type="region of interest" description="Disordered" evidence="1">
    <location>
        <begin position="348"/>
        <end position="540"/>
    </location>
</feature>
<accession>A0AAE1TLE4</accession>
<name>A0AAE1TLE4_9EUCA</name>
<evidence type="ECO:0000313" key="3">
    <source>
        <dbReference type="Proteomes" id="UP001292094"/>
    </source>
</evidence>
<dbReference type="EMBL" id="JAWZYT010006771">
    <property type="protein sequence ID" value="KAK4287554.1"/>
    <property type="molecule type" value="Genomic_DNA"/>
</dbReference>
<evidence type="ECO:0000256" key="1">
    <source>
        <dbReference type="SAM" id="MobiDB-lite"/>
    </source>
</evidence>
<feature type="region of interest" description="Disordered" evidence="1">
    <location>
        <begin position="1"/>
        <end position="34"/>
    </location>
</feature>
<dbReference type="Proteomes" id="UP001292094">
    <property type="component" value="Unassembled WGS sequence"/>
</dbReference>
<feature type="compositionally biased region" description="Polar residues" evidence="1">
    <location>
        <begin position="456"/>
        <end position="475"/>
    </location>
</feature>